<keyword evidence="5" id="KW-0486">Methionine biosynthesis</keyword>
<dbReference type="GO" id="GO:0008782">
    <property type="term" value="F:adenosylhomocysteine nucleosidase activity"/>
    <property type="evidence" value="ECO:0007669"/>
    <property type="project" value="UniProtKB-EC"/>
</dbReference>
<dbReference type="NCBIfam" id="TIGR01704">
    <property type="entry name" value="MTA_SAH-Nsdase"/>
    <property type="match status" value="1"/>
</dbReference>
<dbReference type="InterPro" id="IPR010049">
    <property type="entry name" value="MTA_SAH_Nsdase"/>
</dbReference>
<sequence>MSKNIIGIVAAMESEIELIKEAVKLDSKKTMAQMEFCIGSIFDKNVVVVQCGIGKVNASIATQLLINEFNASYIINVGCAGNLNNLIGIGDFVVSNKVAQHDYDASAVGFKPGEIPYTNKVFFEADEKLISLASDSIKNVAAYRKLIVGQVVSGDQFIEQKSQKDLIMKNYPDADCVEMEGGSVGQTCYLNNIPFVVIRAMSDNSDSSSDFAKYQEKVVKEGAKVVIDMVKNMSL</sequence>
<dbReference type="STRING" id="1120918.SAMN05216249_104126"/>
<proteinExistence type="predicted"/>
<dbReference type="InterPro" id="IPR035994">
    <property type="entry name" value="Nucleoside_phosphorylase_sf"/>
</dbReference>
<keyword evidence="4" id="KW-0378">Hydrolase</keyword>
<dbReference type="PANTHER" id="PTHR46832:SF1">
    <property type="entry name" value="5'-METHYLTHIOADENOSINE_S-ADENOSYLHOMOCYSTEINE NUCLEOSIDASE"/>
    <property type="match status" value="1"/>
</dbReference>
<keyword evidence="3" id="KW-0028">Amino-acid biosynthesis</keyword>
<dbReference type="GO" id="GO:0019509">
    <property type="term" value="P:L-methionine salvage from methylthioadenosine"/>
    <property type="evidence" value="ECO:0007669"/>
    <property type="project" value="UniProtKB-UniPathway"/>
</dbReference>
<accession>A0A1I0WL29</accession>
<evidence type="ECO:0000256" key="3">
    <source>
        <dbReference type="ARBA" id="ARBA00022605"/>
    </source>
</evidence>
<dbReference type="SUPFAM" id="SSF53167">
    <property type="entry name" value="Purine and uridine phosphorylases"/>
    <property type="match status" value="1"/>
</dbReference>
<evidence type="ECO:0000313" key="8">
    <source>
        <dbReference type="Proteomes" id="UP000198838"/>
    </source>
</evidence>
<dbReference type="OrthoDB" id="9792278at2"/>
<dbReference type="EMBL" id="FOJY01000004">
    <property type="protein sequence ID" value="SFA89077.1"/>
    <property type="molecule type" value="Genomic_DNA"/>
</dbReference>
<evidence type="ECO:0000256" key="4">
    <source>
        <dbReference type="ARBA" id="ARBA00022801"/>
    </source>
</evidence>
<feature type="domain" description="Nucleoside phosphorylase" evidence="6">
    <location>
        <begin position="6"/>
        <end position="230"/>
    </location>
</feature>
<dbReference type="Proteomes" id="UP000198838">
    <property type="component" value="Unassembled WGS sequence"/>
</dbReference>
<dbReference type="AlphaFoldDB" id="A0A1I0WL29"/>
<dbReference type="Gene3D" id="3.40.50.1580">
    <property type="entry name" value="Nucleoside phosphorylase domain"/>
    <property type="match status" value="1"/>
</dbReference>
<dbReference type="EC" id="3.2.2.9" evidence="2"/>
<dbReference type="Pfam" id="PF01048">
    <property type="entry name" value="PNP_UDP_1"/>
    <property type="match status" value="1"/>
</dbReference>
<comment type="pathway">
    <text evidence="1">Amino-acid biosynthesis; L-methionine biosynthesis via salvage pathway; S-methyl-5-thio-alpha-D-ribose 1-phosphate from S-methyl-5'-thioadenosine (hydrolase route): step 1/2.</text>
</comment>
<name>A0A1I0WL29_9FIRM</name>
<dbReference type="UniPathway" id="UPA00904">
    <property type="reaction ID" value="UER00871"/>
</dbReference>
<dbReference type="NCBIfam" id="NF004079">
    <property type="entry name" value="PRK05584.1"/>
    <property type="match status" value="1"/>
</dbReference>
<dbReference type="GO" id="GO:0009164">
    <property type="term" value="P:nucleoside catabolic process"/>
    <property type="evidence" value="ECO:0007669"/>
    <property type="project" value="InterPro"/>
</dbReference>
<dbReference type="GO" id="GO:0008930">
    <property type="term" value="F:methylthioadenosine nucleosidase activity"/>
    <property type="evidence" value="ECO:0007669"/>
    <property type="project" value="InterPro"/>
</dbReference>
<keyword evidence="8" id="KW-1185">Reference proteome</keyword>
<dbReference type="PANTHER" id="PTHR46832">
    <property type="entry name" value="5'-METHYLTHIOADENOSINE/S-ADENOSYLHOMOCYSTEINE NUCLEOSIDASE"/>
    <property type="match status" value="1"/>
</dbReference>
<protein>
    <recommendedName>
        <fullName evidence="2">adenosylhomocysteine nucleosidase</fullName>
        <ecNumber evidence="2">3.2.2.9</ecNumber>
    </recommendedName>
</protein>
<evidence type="ECO:0000256" key="2">
    <source>
        <dbReference type="ARBA" id="ARBA00011974"/>
    </source>
</evidence>
<evidence type="ECO:0000259" key="6">
    <source>
        <dbReference type="Pfam" id="PF01048"/>
    </source>
</evidence>
<evidence type="ECO:0000256" key="5">
    <source>
        <dbReference type="ARBA" id="ARBA00023167"/>
    </source>
</evidence>
<dbReference type="GO" id="GO:0005829">
    <property type="term" value="C:cytosol"/>
    <property type="evidence" value="ECO:0007669"/>
    <property type="project" value="TreeGrafter"/>
</dbReference>
<dbReference type="CDD" id="cd09008">
    <property type="entry name" value="MTAN"/>
    <property type="match status" value="1"/>
</dbReference>
<dbReference type="RefSeq" id="WP_092870874.1">
    <property type="nucleotide sequence ID" value="NZ_FOJY01000004.1"/>
</dbReference>
<organism evidence="7 8">
    <name type="scientific">Acetitomaculum ruminis DSM 5522</name>
    <dbReference type="NCBI Taxonomy" id="1120918"/>
    <lineage>
        <taxon>Bacteria</taxon>
        <taxon>Bacillati</taxon>
        <taxon>Bacillota</taxon>
        <taxon>Clostridia</taxon>
        <taxon>Lachnospirales</taxon>
        <taxon>Lachnospiraceae</taxon>
        <taxon>Acetitomaculum</taxon>
    </lineage>
</organism>
<evidence type="ECO:0000313" key="7">
    <source>
        <dbReference type="EMBL" id="SFA89077.1"/>
    </source>
</evidence>
<gene>
    <name evidence="7" type="ORF">SAMN05216249_104126</name>
</gene>
<dbReference type="InterPro" id="IPR000845">
    <property type="entry name" value="Nucleoside_phosphorylase_d"/>
</dbReference>
<evidence type="ECO:0000256" key="1">
    <source>
        <dbReference type="ARBA" id="ARBA00004945"/>
    </source>
</evidence>
<dbReference type="GO" id="GO:0019284">
    <property type="term" value="P:L-methionine salvage from S-adenosylmethionine"/>
    <property type="evidence" value="ECO:0007669"/>
    <property type="project" value="TreeGrafter"/>
</dbReference>
<reference evidence="7 8" key="1">
    <citation type="submission" date="2016-10" db="EMBL/GenBank/DDBJ databases">
        <authorList>
            <person name="de Groot N.N."/>
        </authorList>
    </citation>
    <scope>NUCLEOTIDE SEQUENCE [LARGE SCALE GENOMIC DNA]</scope>
    <source>
        <strain evidence="7 8">DSM 5522</strain>
    </source>
</reference>